<dbReference type="Proteomes" id="UP000295258">
    <property type="component" value="Unassembled WGS sequence"/>
</dbReference>
<keyword evidence="3" id="KW-0446">Lipid-binding</keyword>
<evidence type="ECO:0000256" key="2">
    <source>
        <dbReference type="ARBA" id="ARBA00023034"/>
    </source>
</evidence>
<dbReference type="GO" id="GO:0005737">
    <property type="term" value="C:cytoplasm"/>
    <property type="evidence" value="ECO:0007669"/>
    <property type="project" value="UniProtKB-ARBA"/>
</dbReference>
<reference evidence="5 6" key="1">
    <citation type="submission" date="2019-03" db="EMBL/GenBank/DDBJ databases">
        <title>Draft genome sequences of novel Actinobacteria.</title>
        <authorList>
            <person name="Sahin N."/>
            <person name="Ay H."/>
            <person name="Saygin H."/>
        </authorList>
    </citation>
    <scope>NUCLEOTIDE SEQUENCE [LARGE SCALE GENOMIC DNA]</scope>
    <source>
        <strain evidence="5 6">KC310</strain>
    </source>
</reference>
<organism evidence="5 6">
    <name type="scientific">Nonomuraea deserti</name>
    <dbReference type="NCBI Taxonomy" id="1848322"/>
    <lineage>
        <taxon>Bacteria</taxon>
        <taxon>Bacillati</taxon>
        <taxon>Actinomycetota</taxon>
        <taxon>Actinomycetes</taxon>
        <taxon>Streptosporangiales</taxon>
        <taxon>Streptosporangiaceae</taxon>
        <taxon>Nonomuraea</taxon>
    </lineage>
</organism>
<dbReference type="InterPro" id="IPR008628">
    <property type="entry name" value="GPP34-like"/>
</dbReference>
<keyword evidence="6" id="KW-1185">Reference proteome</keyword>
<sequence>MKTEIRVERDESLPRSAFLLAFDLRKERLANRGELGYLLRAAALAELLLAGNLTDDAGTARAVVAPADPGPLQAAVWEQIANSPPRSWRHWIRKDRAGAFRLVRDELEAARLIRVERRRVLLFPVERITPRRPYLSRKLAERVSRAARGGRPVGRLDQDVRILAALAAAARLKVLPPEREQRHHGRRRIEQLSEPVEPVATALRKIVQDSHAAHMSGGDG</sequence>
<dbReference type="Gene3D" id="1.10.3630.10">
    <property type="entry name" value="yeast vps74-n-term truncation variant domain like"/>
    <property type="match status" value="1"/>
</dbReference>
<keyword evidence="2" id="KW-0333">Golgi apparatus</keyword>
<keyword evidence="4" id="KW-0472">Membrane</keyword>
<dbReference type="GO" id="GO:0070273">
    <property type="term" value="F:phosphatidylinositol-4-phosphate binding"/>
    <property type="evidence" value="ECO:0007669"/>
    <property type="project" value="InterPro"/>
</dbReference>
<name>A0A4R4V9K3_9ACTN</name>
<protein>
    <submittedName>
        <fullName evidence="5">GPP34 family phosphoprotein</fullName>
    </submittedName>
</protein>
<evidence type="ECO:0000313" key="6">
    <source>
        <dbReference type="Proteomes" id="UP000295258"/>
    </source>
</evidence>
<evidence type="ECO:0000313" key="5">
    <source>
        <dbReference type="EMBL" id="TDC98544.1"/>
    </source>
</evidence>
<evidence type="ECO:0000256" key="3">
    <source>
        <dbReference type="ARBA" id="ARBA00023121"/>
    </source>
</evidence>
<dbReference type="GO" id="GO:0012505">
    <property type="term" value="C:endomembrane system"/>
    <property type="evidence" value="ECO:0007669"/>
    <property type="project" value="UniProtKB-ARBA"/>
</dbReference>
<proteinExistence type="predicted"/>
<evidence type="ECO:0000256" key="4">
    <source>
        <dbReference type="ARBA" id="ARBA00023136"/>
    </source>
</evidence>
<gene>
    <name evidence="5" type="ORF">E1292_35145</name>
</gene>
<dbReference type="RefSeq" id="WP_132601352.1">
    <property type="nucleotide sequence ID" value="NZ_SMKO01000137.1"/>
</dbReference>
<comment type="caution">
    <text evidence="5">The sequence shown here is derived from an EMBL/GenBank/DDBJ whole genome shotgun (WGS) entry which is preliminary data.</text>
</comment>
<dbReference type="EMBL" id="SMKO01000137">
    <property type="protein sequence ID" value="TDC98544.1"/>
    <property type="molecule type" value="Genomic_DNA"/>
</dbReference>
<accession>A0A4R4V9K3</accession>
<evidence type="ECO:0000256" key="1">
    <source>
        <dbReference type="ARBA" id="ARBA00004255"/>
    </source>
</evidence>
<dbReference type="AlphaFoldDB" id="A0A4R4V9K3"/>
<dbReference type="Pfam" id="PF05719">
    <property type="entry name" value="GPP34"/>
    <property type="match status" value="1"/>
</dbReference>
<dbReference type="InterPro" id="IPR038261">
    <property type="entry name" value="GPP34-like_sf"/>
</dbReference>
<comment type="subcellular location">
    <subcellularLocation>
        <location evidence="1">Golgi apparatus membrane</location>
        <topology evidence="1">Peripheral membrane protein</topology>
        <orientation evidence="1">Cytoplasmic side</orientation>
    </subcellularLocation>
</comment>